<evidence type="ECO:0000313" key="10">
    <source>
        <dbReference type="EMBL" id="RNJ59307.1"/>
    </source>
</evidence>
<dbReference type="GeneID" id="39606374"/>
<dbReference type="EMBL" id="RBVV01000017">
    <property type="protein sequence ID" value="RNJ59307.1"/>
    <property type="molecule type" value="Genomic_DNA"/>
</dbReference>
<dbReference type="AlphaFoldDB" id="A0A3M9YFF8"/>
<keyword evidence="3" id="KW-0677">Repeat</keyword>
<dbReference type="Pfam" id="PF00076">
    <property type="entry name" value="RRM_1"/>
    <property type="match status" value="2"/>
</dbReference>
<dbReference type="CDD" id="cd12281">
    <property type="entry name" value="RRM1_TatSF1_like"/>
    <property type="match status" value="1"/>
</dbReference>
<dbReference type="PROSITE" id="PS50102">
    <property type="entry name" value="RRM"/>
    <property type="match status" value="2"/>
</dbReference>
<sequence length="923" mass="99225">MSILPLITFKAGMCDVESEGNPRKVKPQPRPGYIYLYSDDDLIHFCWRERDQPMDDPELDLVMVPTDGQFIPHHSGDKASSKTNGRIFVLKFASSSARHFFWMQSKPQSPSGDPSWFSPRDRKIGDIVHELLQGEDVDVQRELAPVSGGNQGDDDDDDDDEMEDADNDRSGRAAYRGAGGGAGADATGGDVREEGEDAREGGSDGARAAGSGASGAPTDADAAVRNFLQSLQGNAGLGGAQGGQQQQQRAGGADKTFPYLNHLLPNEITIPMLRTASEEYIDSLLSFLPPAILVLATGSGDLGDSEPTADAAAAAMASLSVAEKKTVLERVFRSPQFHQGLGSLTMAIRDGGLPTIAEALTIKVANGGYLQGGGMPLGGGEAVEAFVEGVKKTVQEKKEQRPPLFNVTLVPELLQLQASQSQASELSHLPASIFHLSPLSLATAAIMADATMHPPLPTSEDAFAQDDRISFSRLDNKYIAVNDEDGTELEFDKATRKWVLPPDHDDDNERDLQQQDAHLADLAQSGSTTTAQDVSASRKRKDAPLNGNEVCAAVHESGPRGQPFAQAGPSFSFVSSSSSSSSSSHAYESSAAATVTPSDRRTNQDPFPRQDPDESAHNSGSQTPAEAAPAKRPRPAKKQKAPPAPRQNTAVYVTGLPRDATADEVHELFSRKAGVVAEEIDSGRPRIKMYTDEHGGFKGDALVVFFKPQSVEMAIMLLDDTDLRVEPSGQGSGRMRVQAADASYKKTTYDENGAADAKGKAPEGAPPLPPKKQQQQQSRADRDRDRQKIIKKTQKLDAKLADWSDDDTAALPTASASKWDRLVVLRHMFTLAELEEDPAALLEIKEDVREECAKLGAVTNVVLFDEEPDGVVSVKFREPQAAQACIAMMDGRSFDGRVVEASLATGREKFRRSKGGQADEEDE</sequence>
<dbReference type="GO" id="GO:0005684">
    <property type="term" value="C:U2-type spliceosomal complex"/>
    <property type="evidence" value="ECO:0007669"/>
    <property type="project" value="TreeGrafter"/>
</dbReference>
<dbReference type="InterPro" id="IPR034392">
    <property type="entry name" value="TatSF1-like_RRM1"/>
</dbReference>
<dbReference type="Pfam" id="PF04683">
    <property type="entry name" value="Rpn13_ADRM1_Pru"/>
    <property type="match status" value="1"/>
</dbReference>
<organism evidence="10 11">
    <name type="scientific">Verticillium nonalfalfae</name>
    <dbReference type="NCBI Taxonomy" id="1051616"/>
    <lineage>
        <taxon>Eukaryota</taxon>
        <taxon>Fungi</taxon>
        <taxon>Dikarya</taxon>
        <taxon>Ascomycota</taxon>
        <taxon>Pezizomycotina</taxon>
        <taxon>Sordariomycetes</taxon>
        <taxon>Hypocreomycetidae</taxon>
        <taxon>Glomerellales</taxon>
        <taxon>Plectosphaerellaceae</taxon>
        <taxon>Verticillium</taxon>
    </lineage>
</organism>
<dbReference type="SMART" id="SM00360">
    <property type="entry name" value="RRM"/>
    <property type="match status" value="2"/>
</dbReference>
<feature type="domain" description="Pru" evidence="9">
    <location>
        <begin position="1"/>
        <end position="135"/>
    </location>
</feature>
<keyword evidence="11" id="KW-1185">Reference proteome</keyword>
<dbReference type="InterPro" id="IPR035979">
    <property type="entry name" value="RBD_domain_sf"/>
</dbReference>
<feature type="compositionally biased region" description="Low complexity" evidence="7">
    <location>
        <begin position="570"/>
        <end position="593"/>
    </location>
</feature>
<dbReference type="InterPro" id="IPR003954">
    <property type="entry name" value="RRM_euk-type"/>
</dbReference>
<dbReference type="Proteomes" id="UP000267145">
    <property type="component" value="Unassembled WGS sequence"/>
</dbReference>
<evidence type="ECO:0000256" key="2">
    <source>
        <dbReference type="ARBA" id="ARBA00022664"/>
    </source>
</evidence>
<dbReference type="GO" id="GO:0003723">
    <property type="term" value="F:RNA binding"/>
    <property type="evidence" value="ECO:0007669"/>
    <property type="project" value="UniProtKB-UniRule"/>
</dbReference>
<feature type="compositionally biased region" description="Basic residues" evidence="7">
    <location>
        <begin position="631"/>
        <end position="640"/>
    </location>
</feature>
<dbReference type="PROSITE" id="PS51917">
    <property type="entry name" value="PRU"/>
    <property type="match status" value="1"/>
</dbReference>
<evidence type="ECO:0000313" key="11">
    <source>
        <dbReference type="Proteomes" id="UP000267145"/>
    </source>
</evidence>
<dbReference type="InterPro" id="IPR000504">
    <property type="entry name" value="RRM_dom"/>
</dbReference>
<dbReference type="SUPFAM" id="SSF54928">
    <property type="entry name" value="RNA-binding domain, RBD"/>
    <property type="match status" value="2"/>
</dbReference>
<dbReference type="InterPro" id="IPR044868">
    <property type="entry name" value="Rpn13/ADRM1_Pru"/>
</dbReference>
<feature type="domain" description="RRM" evidence="8">
    <location>
        <begin position="649"/>
        <end position="742"/>
    </location>
</feature>
<feature type="compositionally biased region" description="Polar residues" evidence="7">
    <location>
        <begin position="525"/>
        <end position="535"/>
    </location>
</feature>
<dbReference type="InterPro" id="IPR034393">
    <property type="entry name" value="TatSF1-like"/>
</dbReference>
<feature type="compositionally biased region" description="Low complexity" evidence="7">
    <location>
        <begin position="205"/>
        <end position="219"/>
    </location>
</feature>
<evidence type="ECO:0000259" key="9">
    <source>
        <dbReference type="PROSITE" id="PS51917"/>
    </source>
</evidence>
<dbReference type="SMART" id="SM00361">
    <property type="entry name" value="RRM_1"/>
    <property type="match status" value="1"/>
</dbReference>
<name>A0A3M9YFF8_9PEZI</name>
<dbReference type="Gene3D" id="1.10.2020.20">
    <property type="match status" value="1"/>
</dbReference>
<comment type="similarity">
    <text evidence="1">Belongs to the HTATSF1 family.</text>
</comment>
<accession>A0A3M9YFF8</accession>
<feature type="region of interest" description="Disordered" evidence="7">
    <location>
        <begin position="132"/>
        <end position="219"/>
    </location>
</feature>
<feature type="compositionally biased region" description="Acidic residues" evidence="7">
    <location>
        <begin position="152"/>
        <end position="166"/>
    </location>
</feature>
<keyword evidence="4 6" id="KW-0694">RNA-binding</keyword>
<dbReference type="InterPro" id="IPR038108">
    <property type="entry name" value="RPN13_DEUBAD_sf"/>
</dbReference>
<keyword evidence="2" id="KW-0507">mRNA processing</keyword>
<dbReference type="RefSeq" id="XP_028497465.1">
    <property type="nucleotide sequence ID" value="XM_028636886.1"/>
</dbReference>
<dbReference type="CDD" id="cd12285">
    <property type="entry name" value="RRM3_RBM39_like"/>
    <property type="match status" value="1"/>
</dbReference>
<dbReference type="Gene3D" id="2.30.29.70">
    <property type="entry name" value="Proteasomal ubiquitin receptor Rpn13/ADRM1"/>
    <property type="match status" value="1"/>
</dbReference>
<dbReference type="InterPro" id="IPR038633">
    <property type="entry name" value="Rpn13/ADRM1_Pru_sf"/>
</dbReference>
<dbReference type="Gene3D" id="3.30.70.330">
    <property type="match status" value="2"/>
</dbReference>
<evidence type="ECO:0000259" key="8">
    <source>
        <dbReference type="PROSITE" id="PS50102"/>
    </source>
</evidence>
<protein>
    <recommendedName>
        <fullName evidence="12">RRM domain-containing protein</fullName>
    </recommendedName>
</protein>
<dbReference type="GO" id="GO:0005686">
    <property type="term" value="C:U2 snRNP"/>
    <property type="evidence" value="ECO:0007669"/>
    <property type="project" value="TreeGrafter"/>
</dbReference>
<keyword evidence="5" id="KW-0508">mRNA splicing</keyword>
<comment type="caution">
    <text evidence="10">The sequence shown here is derived from an EMBL/GenBank/DDBJ whole genome shotgun (WGS) entry which is preliminary data.</text>
</comment>
<dbReference type="InterPro" id="IPR012677">
    <property type="entry name" value="Nucleotide-bd_a/b_plait_sf"/>
</dbReference>
<proteinExistence type="inferred from homology"/>
<feature type="region of interest" description="Disordered" evidence="7">
    <location>
        <begin position="750"/>
        <end position="786"/>
    </location>
</feature>
<evidence type="ECO:0000256" key="7">
    <source>
        <dbReference type="SAM" id="MobiDB-lite"/>
    </source>
</evidence>
<feature type="compositionally biased region" description="Basic and acidic residues" evidence="7">
    <location>
        <begin position="598"/>
        <end position="616"/>
    </location>
</feature>
<dbReference type="STRING" id="1051616.A0A3M9YFF8"/>
<reference evidence="10 11" key="1">
    <citation type="submission" date="2018-10" db="EMBL/GenBank/DDBJ databases">
        <title>Genome sequence of Verticillium nonalfalfae VnAa140.</title>
        <authorList>
            <person name="Stajich J.E."/>
            <person name="Kasson M.T."/>
        </authorList>
    </citation>
    <scope>NUCLEOTIDE SEQUENCE [LARGE SCALE GENOMIC DNA]</scope>
    <source>
        <strain evidence="10 11">VnAa140</strain>
    </source>
</reference>
<evidence type="ECO:0000256" key="5">
    <source>
        <dbReference type="ARBA" id="ARBA00023187"/>
    </source>
</evidence>
<evidence type="ECO:0000256" key="1">
    <source>
        <dbReference type="ARBA" id="ARBA00007747"/>
    </source>
</evidence>
<evidence type="ECO:0000256" key="3">
    <source>
        <dbReference type="ARBA" id="ARBA00022737"/>
    </source>
</evidence>
<feature type="domain" description="RRM" evidence="8">
    <location>
        <begin position="827"/>
        <end position="906"/>
    </location>
</feature>
<evidence type="ECO:0008006" key="12">
    <source>
        <dbReference type="Google" id="ProtNLM"/>
    </source>
</evidence>
<dbReference type="PANTHER" id="PTHR15608:SF0">
    <property type="entry name" value="HIV TAT-SPECIFIC FACTOR 1"/>
    <property type="match status" value="1"/>
</dbReference>
<dbReference type="FunFam" id="3.30.70.330:FF:000105">
    <property type="entry name" value="HIV Tat-specific factor 1 homolog"/>
    <property type="match status" value="1"/>
</dbReference>
<gene>
    <name evidence="10" type="ORF">D7B24_002685</name>
</gene>
<dbReference type="PANTHER" id="PTHR15608">
    <property type="entry name" value="SPLICING FACTOR U2AF-ASSOCIATED PROTEIN 2"/>
    <property type="match status" value="1"/>
</dbReference>
<evidence type="ECO:0000256" key="4">
    <source>
        <dbReference type="ARBA" id="ARBA00022884"/>
    </source>
</evidence>
<evidence type="ECO:0000256" key="6">
    <source>
        <dbReference type="PROSITE-ProRule" id="PRU00176"/>
    </source>
</evidence>
<dbReference type="GO" id="GO:0000398">
    <property type="term" value="P:mRNA splicing, via spliceosome"/>
    <property type="evidence" value="ECO:0007669"/>
    <property type="project" value="InterPro"/>
</dbReference>
<feature type="region of interest" description="Disordered" evidence="7">
    <location>
        <begin position="520"/>
        <end position="651"/>
    </location>
</feature>